<protein>
    <recommendedName>
        <fullName evidence="4">Ribosomal protein</fullName>
    </recommendedName>
</protein>
<dbReference type="OMA" id="KTHFKIW"/>
<dbReference type="InterPro" id="IPR023673">
    <property type="entry name" value="Ribosomal_uL1_CS"/>
</dbReference>
<gene>
    <name evidence="5" type="ORF">CLUG_00728</name>
</gene>
<evidence type="ECO:0000256" key="2">
    <source>
        <dbReference type="ARBA" id="ARBA00022980"/>
    </source>
</evidence>
<accession>C4XXQ6</accession>
<dbReference type="SUPFAM" id="SSF56808">
    <property type="entry name" value="Ribosomal protein L1"/>
    <property type="match status" value="1"/>
</dbReference>
<dbReference type="HOGENOM" id="CLU_062853_1_1_1"/>
<dbReference type="EMBL" id="CH408076">
    <property type="protein sequence ID" value="EEQ36605.1"/>
    <property type="molecule type" value="Genomic_DNA"/>
</dbReference>
<dbReference type="VEuPathDB" id="FungiDB:CLUG_00728"/>
<dbReference type="Proteomes" id="UP000007703">
    <property type="component" value="Unassembled WGS sequence"/>
</dbReference>
<dbReference type="PANTHER" id="PTHR36427">
    <property type="entry name" value="54S RIBOSOMAL PROTEIN L1, MITOCHONDRIAL"/>
    <property type="match status" value="1"/>
</dbReference>
<reference evidence="5 6" key="1">
    <citation type="journal article" date="2009" name="Nature">
        <title>Evolution of pathogenicity and sexual reproduction in eight Candida genomes.</title>
        <authorList>
            <person name="Butler G."/>
            <person name="Rasmussen M.D."/>
            <person name="Lin M.F."/>
            <person name="Santos M.A."/>
            <person name="Sakthikumar S."/>
            <person name="Munro C.A."/>
            <person name="Rheinbay E."/>
            <person name="Grabherr M."/>
            <person name="Forche A."/>
            <person name="Reedy J.L."/>
            <person name="Agrafioti I."/>
            <person name="Arnaud M.B."/>
            <person name="Bates S."/>
            <person name="Brown A.J."/>
            <person name="Brunke S."/>
            <person name="Costanzo M.C."/>
            <person name="Fitzpatrick D.A."/>
            <person name="de Groot P.W."/>
            <person name="Harris D."/>
            <person name="Hoyer L.L."/>
            <person name="Hube B."/>
            <person name="Klis F.M."/>
            <person name="Kodira C."/>
            <person name="Lennard N."/>
            <person name="Logue M.E."/>
            <person name="Martin R."/>
            <person name="Neiman A.M."/>
            <person name="Nikolaou E."/>
            <person name="Quail M.A."/>
            <person name="Quinn J."/>
            <person name="Santos M.C."/>
            <person name="Schmitzberger F.F."/>
            <person name="Sherlock G."/>
            <person name="Shah P."/>
            <person name="Silverstein K.A."/>
            <person name="Skrzypek M.S."/>
            <person name="Soll D."/>
            <person name="Staggs R."/>
            <person name="Stansfield I."/>
            <person name="Stumpf M.P."/>
            <person name="Sudbery P.E."/>
            <person name="Srikantha T."/>
            <person name="Zeng Q."/>
            <person name="Berman J."/>
            <person name="Berriman M."/>
            <person name="Heitman J."/>
            <person name="Gow N.A."/>
            <person name="Lorenz M.C."/>
            <person name="Birren B.W."/>
            <person name="Kellis M."/>
            <person name="Cuomo C.A."/>
        </authorList>
    </citation>
    <scope>NUCLEOTIDE SEQUENCE [LARGE SCALE GENOMIC DNA]</scope>
    <source>
        <strain evidence="5 6">ATCC 42720</strain>
    </source>
</reference>
<dbReference type="GO" id="GO:0005762">
    <property type="term" value="C:mitochondrial large ribosomal subunit"/>
    <property type="evidence" value="ECO:0007669"/>
    <property type="project" value="EnsemblFungi"/>
</dbReference>
<evidence type="ECO:0000313" key="6">
    <source>
        <dbReference type="Proteomes" id="UP000007703"/>
    </source>
</evidence>
<evidence type="ECO:0000313" key="5">
    <source>
        <dbReference type="EMBL" id="EEQ36605.1"/>
    </source>
</evidence>
<evidence type="ECO:0000256" key="3">
    <source>
        <dbReference type="ARBA" id="ARBA00023274"/>
    </source>
</evidence>
<dbReference type="GeneID" id="8499520"/>
<dbReference type="STRING" id="306902.C4XXQ6"/>
<dbReference type="Gene3D" id="3.30.190.20">
    <property type="match status" value="1"/>
</dbReference>
<proteinExistence type="inferred from homology"/>
<dbReference type="GO" id="GO:0003735">
    <property type="term" value="F:structural constituent of ribosome"/>
    <property type="evidence" value="ECO:0007669"/>
    <property type="project" value="EnsemblFungi"/>
</dbReference>
<dbReference type="KEGG" id="clu:CLUG_00728"/>
<comment type="similarity">
    <text evidence="1 4">Belongs to the universal ribosomal protein uL1 family.</text>
</comment>
<evidence type="ECO:0000256" key="4">
    <source>
        <dbReference type="RuleBase" id="RU000659"/>
    </source>
</evidence>
<evidence type="ECO:0000256" key="1">
    <source>
        <dbReference type="ARBA" id="ARBA00010531"/>
    </source>
</evidence>
<dbReference type="InParanoid" id="C4XXQ6"/>
<dbReference type="PROSITE" id="PS01199">
    <property type="entry name" value="RIBOSOMAL_L1"/>
    <property type="match status" value="1"/>
</dbReference>
<keyword evidence="3 4" id="KW-0687">Ribonucleoprotein</keyword>
<organism evidence="5 6">
    <name type="scientific">Clavispora lusitaniae (strain ATCC 42720)</name>
    <name type="common">Yeast</name>
    <name type="synonym">Candida lusitaniae</name>
    <dbReference type="NCBI Taxonomy" id="306902"/>
    <lineage>
        <taxon>Eukaryota</taxon>
        <taxon>Fungi</taxon>
        <taxon>Dikarya</taxon>
        <taxon>Ascomycota</taxon>
        <taxon>Saccharomycotina</taxon>
        <taxon>Pichiomycetes</taxon>
        <taxon>Metschnikowiaceae</taxon>
        <taxon>Clavispora</taxon>
    </lineage>
</organism>
<keyword evidence="2 4" id="KW-0689">Ribosomal protein</keyword>
<dbReference type="InterPro" id="IPR023674">
    <property type="entry name" value="Ribosomal_uL1-like"/>
</dbReference>
<dbReference type="Pfam" id="PF00687">
    <property type="entry name" value="Ribosomal_L1"/>
    <property type="match status" value="1"/>
</dbReference>
<dbReference type="CDD" id="cd00403">
    <property type="entry name" value="Ribosomal_L1"/>
    <property type="match status" value="1"/>
</dbReference>
<name>C4XXQ6_CLAL4</name>
<dbReference type="AlphaFoldDB" id="C4XXQ6"/>
<dbReference type="InterPro" id="IPR016095">
    <property type="entry name" value="Ribosomal_uL1_3-a/b-sand"/>
</dbReference>
<dbReference type="InterPro" id="IPR028364">
    <property type="entry name" value="Ribosomal_uL1/biogenesis"/>
</dbReference>
<dbReference type="PANTHER" id="PTHR36427:SF3">
    <property type="entry name" value="LARGE RIBOSOMAL SUBUNIT PROTEIN UL1M"/>
    <property type="match status" value="1"/>
</dbReference>
<dbReference type="OrthoDB" id="1747252at2759"/>
<dbReference type="FunCoup" id="C4XXQ6">
    <property type="interactions" value="260"/>
</dbReference>
<dbReference type="Gene3D" id="3.40.50.790">
    <property type="match status" value="1"/>
</dbReference>
<sequence length="305" mass="33247">MCITSRVLQTLAPSNFSSTVMQHYLMLAASFQRSLKLTAPLIRSFSTRSVLLNGVPNARPSPKDHAVKDPKVLAKRAQAKKAKQKQSPSLHPLYMEVPTAMRYMRAAEVGQPAKKTTVSIQLTVLPEKGSTPLQGKIFFPKAIKDNKAIVFTSDEDVRAKLFALDERILVGGSDLVEQIQSGAVDVSKFNQSYATPEMVAFLRPIARVLGPKGLMPTAKRGTVSEDIVSLIEENFGAFNFKQKGNLLSIPVARCDFSDEEVIRNIQAASEAVYACQPPGTKKPNLIGQCCLSSTLGPAVVIDFKN</sequence>